<comment type="caution">
    <text evidence="1">The sequence shown here is derived from an EMBL/GenBank/DDBJ whole genome shotgun (WGS) entry which is preliminary data.</text>
</comment>
<sequence>MYKKHLIWTPEPTQQCSFIWLANWIGEYSSLIWTAKAGDFALSFENVSSHSQPECYPHPGELIVSDQPFAVQAWEYREMIEKATEQEVMLEIGPVYSSQLAAQLTALSAKMAQTTKGFLCRQ</sequence>
<reference evidence="1 2" key="1">
    <citation type="submission" date="2024-10" db="EMBL/GenBank/DDBJ databases">
        <authorList>
            <person name="Kim D."/>
        </authorList>
    </citation>
    <scope>NUCLEOTIDE SEQUENCE [LARGE SCALE GENOMIC DNA]</scope>
    <source>
        <strain evidence="1">BH-2024</strain>
    </source>
</reference>
<gene>
    <name evidence="1" type="ORF">niasHT_033357</name>
</gene>
<organism evidence="1 2">
    <name type="scientific">Heterodera trifolii</name>
    <dbReference type="NCBI Taxonomy" id="157864"/>
    <lineage>
        <taxon>Eukaryota</taxon>
        <taxon>Metazoa</taxon>
        <taxon>Ecdysozoa</taxon>
        <taxon>Nematoda</taxon>
        <taxon>Chromadorea</taxon>
        <taxon>Rhabditida</taxon>
        <taxon>Tylenchina</taxon>
        <taxon>Tylenchomorpha</taxon>
        <taxon>Tylenchoidea</taxon>
        <taxon>Heteroderidae</taxon>
        <taxon>Heteroderinae</taxon>
        <taxon>Heterodera</taxon>
    </lineage>
</organism>
<keyword evidence="2" id="KW-1185">Reference proteome</keyword>
<protein>
    <submittedName>
        <fullName evidence="1">Uncharacterized protein</fullName>
    </submittedName>
</protein>
<evidence type="ECO:0000313" key="1">
    <source>
        <dbReference type="EMBL" id="KAL3074723.1"/>
    </source>
</evidence>
<dbReference type="AlphaFoldDB" id="A0ABD2IEX1"/>
<proteinExistence type="predicted"/>
<dbReference type="Proteomes" id="UP001620626">
    <property type="component" value="Unassembled WGS sequence"/>
</dbReference>
<name>A0ABD2IEX1_9BILA</name>
<evidence type="ECO:0000313" key="2">
    <source>
        <dbReference type="Proteomes" id="UP001620626"/>
    </source>
</evidence>
<dbReference type="EMBL" id="JBICBT010001290">
    <property type="protein sequence ID" value="KAL3074723.1"/>
    <property type="molecule type" value="Genomic_DNA"/>
</dbReference>
<accession>A0ABD2IEX1</accession>